<feature type="chain" id="PRO_5014840404" description="Dockerin domain-containing protein" evidence="1">
    <location>
        <begin position="20"/>
        <end position="624"/>
    </location>
</feature>
<gene>
    <name evidence="2" type="ORF">C0039_19785</name>
</gene>
<dbReference type="SUPFAM" id="SSF103647">
    <property type="entry name" value="TSP type-3 repeat"/>
    <property type="match status" value="1"/>
</dbReference>
<proteinExistence type="predicted"/>
<dbReference type="EMBL" id="PKUS01000046">
    <property type="protein sequence ID" value="PLW66822.1"/>
    <property type="molecule type" value="Genomic_DNA"/>
</dbReference>
<dbReference type="InterPro" id="IPR028974">
    <property type="entry name" value="TSP_type-3_rpt"/>
</dbReference>
<dbReference type="GO" id="GO:0005509">
    <property type="term" value="F:calcium ion binding"/>
    <property type="evidence" value="ECO:0007669"/>
    <property type="project" value="InterPro"/>
</dbReference>
<dbReference type="RefSeq" id="WP_101519078.1">
    <property type="nucleotide sequence ID" value="NZ_PKUS01000046.1"/>
</dbReference>
<keyword evidence="3" id="KW-1185">Reference proteome</keyword>
<keyword evidence="1" id="KW-0732">Signal</keyword>
<evidence type="ECO:0000313" key="2">
    <source>
        <dbReference type="EMBL" id="PLW66822.1"/>
    </source>
</evidence>
<reference evidence="2 3" key="1">
    <citation type="submission" date="2018-01" db="EMBL/GenBank/DDBJ databases">
        <title>The draft genome sequence of Halioglobus lutimaris HF004.</title>
        <authorList>
            <person name="Du Z.-J."/>
            <person name="Shi M.-J."/>
        </authorList>
    </citation>
    <scope>NUCLEOTIDE SEQUENCE [LARGE SCALE GENOMIC DNA]</scope>
    <source>
        <strain evidence="2 3">HF004</strain>
    </source>
</reference>
<dbReference type="PANTHER" id="PTHR10199:SF100">
    <property type="entry name" value="THROMBOSPONDIN, ISOFORM A"/>
    <property type="match status" value="1"/>
</dbReference>
<comment type="caution">
    <text evidence="2">The sequence shown here is derived from an EMBL/GenBank/DDBJ whole genome shotgun (WGS) entry which is preliminary data.</text>
</comment>
<dbReference type="Gene3D" id="3.20.20.80">
    <property type="entry name" value="Glycosidases"/>
    <property type="match status" value="1"/>
</dbReference>
<evidence type="ECO:0000313" key="3">
    <source>
        <dbReference type="Proteomes" id="UP000235005"/>
    </source>
</evidence>
<dbReference type="AlphaFoldDB" id="A0A2N5WX52"/>
<dbReference type="Gene3D" id="4.10.1080.10">
    <property type="entry name" value="TSP type-3 repeat"/>
    <property type="match status" value="1"/>
</dbReference>
<evidence type="ECO:0000256" key="1">
    <source>
        <dbReference type="SAM" id="SignalP"/>
    </source>
</evidence>
<name>A0A2N5WX52_9GAMM</name>
<sequence>MNKFAALMVLLLLTQAARAEVLVGYMYYDMEAWDEFSEPIGVVALKRDITRILANYSSIIAVNGLKAFDDGRTGLSGIPWQPFLSDCDGLPCSYQQMRERMGHGSHCADNIKFLDSATEWLCYLDRIRHDIDLVRGTKPLFLHAQLADCLPHAPCKRVMNPLRNLDGSYPQAFGDPEKVNFSLPVVARAYGRLSRFLVQHYRASYFTPWRELNYRLDETVPDRQFMPTYQEIVRAMQAVAPDVAVFPSWRLEEAFECDTDTQKNCLVDEVTAAHIAEFWKVHRQYQPAAPTLIGLSTYPRSSIEAVRDEDANESSSDIRDLLNSARAHLEDDKLAFALTPIAITESGWGTWRPFLVGVDECNVPADRYVLEGEQALFAKHLLEYQALPEEPLVHPIRFIINWWAADVELPLTADNQVARTVDDFDRWSITINGVFGSASQSYRTKRAFLVFSEAMEQDMDRDGVQSITMGNHLAPLQIDNCPMHYNPDQRDSDMTDGQPHPDGYGDACDNCMMMWNPLQWDWDQDGYGNRCDIDFNNDLSVDWHDWALFSDCLQQGSPAEQLTCLNQQGAVVHPVSMDLNEDGRLDARDTDAFVSLFIKRLFQPWMLVSGLQCAGCGGCSFLTE</sequence>
<protein>
    <recommendedName>
        <fullName evidence="4">Dockerin domain-containing protein</fullName>
    </recommendedName>
</protein>
<evidence type="ECO:0008006" key="4">
    <source>
        <dbReference type="Google" id="ProtNLM"/>
    </source>
</evidence>
<accession>A0A2N5WX52</accession>
<feature type="signal peptide" evidence="1">
    <location>
        <begin position="1"/>
        <end position="19"/>
    </location>
</feature>
<dbReference type="OrthoDB" id="5291933at2"/>
<organism evidence="2 3">
    <name type="scientific">Pseudohalioglobus lutimaris</name>
    <dbReference type="NCBI Taxonomy" id="1737061"/>
    <lineage>
        <taxon>Bacteria</taxon>
        <taxon>Pseudomonadati</taxon>
        <taxon>Pseudomonadota</taxon>
        <taxon>Gammaproteobacteria</taxon>
        <taxon>Cellvibrionales</taxon>
        <taxon>Halieaceae</taxon>
        <taxon>Pseudohalioglobus</taxon>
    </lineage>
</organism>
<dbReference type="Proteomes" id="UP000235005">
    <property type="component" value="Unassembled WGS sequence"/>
</dbReference>
<dbReference type="PANTHER" id="PTHR10199">
    <property type="entry name" value="THROMBOSPONDIN"/>
    <property type="match status" value="1"/>
</dbReference>